<dbReference type="GeneID" id="95966852"/>
<dbReference type="Proteomes" id="UP001451606">
    <property type="component" value="Chromosome"/>
</dbReference>
<sequence>MLQNPKLSEQRGVTGNHFFDFLSCTTRLWLSNKRINVGLDNEHIMIGNYIDEKTKPRSRKRLIIQGLCSIDYIEEKSGIEVHEVKKGRTPTEPHYFQLLFYMQIIYELTEKEPLGFLHLPQVRKVVKVIRDEKKVYDAYNEIVKVLSGPCPKPKLKPICVGCSFMEMCWA</sequence>
<evidence type="ECO:0000259" key="1">
    <source>
        <dbReference type="Pfam" id="PF01930"/>
    </source>
</evidence>
<dbReference type="InterPro" id="IPR011604">
    <property type="entry name" value="PDDEXK-like_dom_sf"/>
</dbReference>
<dbReference type="PANTHER" id="PTHR37168:SF2">
    <property type="entry name" value="CRISPR-ASSOCIATED EXONUCLEASE CAS4"/>
    <property type="match status" value="1"/>
</dbReference>
<reference evidence="2 3" key="1">
    <citation type="submission" date="2023-09" db="EMBL/GenBank/DDBJ databases">
        <authorList>
            <person name="Golyshina O.V."/>
            <person name="Lunev E.A."/>
            <person name="Bargiela R."/>
            <person name="Gaines M.C."/>
            <person name="Daum B."/>
            <person name="Bale N.J."/>
            <person name="Koenen M."/>
            <person name="Sinninghe Damst J.S."/>
            <person name="Yakimov M."/>
            <person name="Golyshin P.N."/>
        </authorList>
    </citation>
    <scope>NUCLEOTIDE SEQUENCE [LARGE SCALE GENOMIC DNA]</scope>
    <source>
        <strain evidence="2 3">M1</strain>
    </source>
</reference>
<dbReference type="Gene3D" id="3.90.320.10">
    <property type="match status" value="1"/>
</dbReference>
<gene>
    <name evidence="2" type="ORF">OXIME_000129</name>
</gene>
<dbReference type="KEGG" id="omr:OXIME_000129"/>
<name>A0AAX4NDR9_9ARCH</name>
<accession>A0AAX4NDR9</accession>
<dbReference type="InterPro" id="IPR022765">
    <property type="entry name" value="Dna2/Cas4_DUF83"/>
</dbReference>
<dbReference type="EMBL" id="CP133772">
    <property type="protein sequence ID" value="WYX99594.1"/>
    <property type="molecule type" value="Genomic_DNA"/>
</dbReference>
<evidence type="ECO:0000313" key="2">
    <source>
        <dbReference type="EMBL" id="WYX99594.1"/>
    </source>
</evidence>
<keyword evidence="3" id="KW-1185">Reference proteome</keyword>
<protein>
    <submittedName>
        <fullName evidence="2">Dna2/Cas4 domain-containing protein</fullName>
    </submittedName>
</protein>
<organism evidence="2 3">
    <name type="scientific">Oxyplasma meridianum</name>
    <dbReference type="NCBI Taxonomy" id="3073602"/>
    <lineage>
        <taxon>Archaea</taxon>
        <taxon>Methanobacteriati</taxon>
        <taxon>Thermoplasmatota</taxon>
        <taxon>Thermoplasmata</taxon>
        <taxon>Thermoplasmatales</taxon>
        <taxon>Thermoplasmataceae</taxon>
        <taxon>Oxyplasma</taxon>
    </lineage>
</organism>
<feature type="domain" description="DUF83" evidence="1">
    <location>
        <begin position="15"/>
        <end position="170"/>
    </location>
</feature>
<proteinExistence type="predicted"/>
<dbReference type="RefSeq" id="WP_393971562.1">
    <property type="nucleotide sequence ID" value="NZ_CP133772.1"/>
</dbReference>
<evidence type="ECO:0000313" key="3">
    <source>
        <dbReference type="Proteomes" id="UP001451606"/>
    </source>
</evidence>
<dbReference type="PANTHER" id="PTHR37168">
    <property type="entry name" value="CRISPR-ASSOCIATED EXONUCLEASE CAS4"/>
    <property type="match status" value="1"/>
</dbReference>
<dbReference type="AlphaFoldDB" id="A0AAX4NDR9"/>
<dbReference type="Pfam" id="PF01930">
    <property type="entry name" value="Cas_Cas4"/>
    <property type="match status" value="1"/>
</dbReference>